<dbReference type="AlphaFoldDB" id="A0AAU9JEN1"/>
<protein>
    <submittedName>
        <fullName evidence="1">Uncharacterized protein</fullName>
    </submittedName>
</protein>
<reference evidence="1" key="1">
    <citation type="submission" date="2021-09" db="EMBL/GenBank/DDBJ databases">
        <authorList>
            <consortium name="AG Swart"/>
            <person name="Singh M."/>
            <person name="Singh A."/>
            <person name="Seah K."/>
            <person name="Emmerich C."/>
        </authorList>
    </citation>
    <scope>NUCLEOTIDE SEQUENCE</scope>
    <source>
        <strain evidence="1">ATCC30299</strain>
    </source>
</reference>
<evidence type="ECO:0000313" key="1">
    <source>
        <dbReference type="EMBL" id="CAG9324198.1"/>
    </source>
</evidence>
<keyword evidence="2" id="KW-1185">Reference proteome</keyword>
<proteinExistence type="predicted"/>
<comment type="caution">
    <text evidence="1">The sequence shown here is derived from an EMBL/GenBank/DDBJ whole genome shotgun (WGS) entry which is preliminary data.</text>
</comment>
<name>A0AAU9JEN1_9CILI</name>
<gene>
    <name evidence="1" type="ORF">BSTOLATCC_MIC35995</name>
</gene>
<evidence type="ECO:0000313" key="2">
    <source>
        <dbReference type="Proteomes" id="UP001162131"/>
    </source>
</evidence>
<dbReference type="EMBL" id="CAJZBQ010000036">
    <property type="protein sequence ID" value="CAG9324198.1"/>
    <property type="molecule type" value="Genomic_DNA"/>
</dbReference>
<organism evidence="1 2">
    <name type="scientific">Blepharisma stoltei</name>
    <dbReference type="NCBI Taxonomy" id="1481888"/>
    <lineage>
        <taxon>Eukaryota</taxon>
        <taxon>Sar</taxon>
        <taxon>Alveolata</taxon>
        <taxon>Ciliophora</taxon>
        <taxon>Postciliodesmatophora</taxon>
        <taxon>Heterotrichea</taxon>
        <taxon>Heterotrichida</taxon>
        <taxon>Blepharismidae</taxon>
        <taxon>Blepharisma</taxon>
    </lineage>
</organism>
<dbReference type="Proteomes" id="UP001162131">
    <property type="component" value="Unassembled WGS sequence"/>
</dbReference>
<accession>A0AAU9JEN1</accession>
<sequence length="106" mass="12982">MSQKHFIQSPPMPELSKKVPEKAIPFGYWAHISQLLWRLVFRERRKLGLSGYMVKRSLLNYSCNRTHWSWWRLFPLVICCKSSWSQENYFCLSLWANLRWRLYQEL</sequence>